<protein>
    <submittedName>
        <fullName evidence="2">Uncharacterized protein</fullName>
    </submittedName>
</protein>
<evidence type="ECO:0000313" key="2">
    <source>
        <dbReference type="EMBL" id="VVD05585.1"/>
    </source>
</evidence>
<reference evidence="2 3" key="1">
    <citation type="submission" date="2017-07" db="EMBL/GenBank/DDBJ databases">
        <authorList>
            <person name="Talla V."/>
            <person name="Backstrom N."/>
        </authorList>
    </citation>
    <scope>NUCLEOTIDE SEQUENCE [LARGE SCALE GENOMIC DNA]</scope>
</reference>
<evidence type="ECO:0000313" key="3">
    <source>
        <dbReference type="Proteomes" id="UP000324832"/>
    </source>
</evidence>
<sequence length="313" mass="34061">MTRDEDDTIAYCKSVSEFLLPYQSRCDDPFHRNGSANERDEPHHFELHEKELGCGTSVTEESVASRSRVRLCVVQPKGLQQAELTYTHPRRPAHLHDDDDGLALEGPVEDEMPANILQQQTQHSPGKRDEELDIAGTQDLNPRLSTTVVVCDGDDAVVIDEQTSDEGGGRECAKQSGGSSPSREVQQIMSHNDLYKQTDEEGSVSGGSTGAEVYESQPCVSSTASAAAPLAAATVPSALVLTVAGTETAWPQISLAQITEANQRKASTQLALDDWARHKLEALDAKIEKLNVSRAVVAPERVASHQRHHRARP</sequence>
<dbReference type="AlphaFoldDB" id="A0A5E4R7K1"/>
<proteinExistence type="predicted"/>
<dbReference type="EMBL" id="FZQP02006992">
    <property type="protein sequence ID" value="VVD05585.1"/>
    <property type="molecule type" value="Genomic_DNA"/>
</dbReference>
<accession>A0A5E4R7K1</accession>
<gene>
    <name evidence="2" type="ORF">LSINAPIS_LOCUS15084</name>
</gene>
<dbReference type="Proteomes" id="UP000324832">
    <property type="component" value="Unassembled WGS sequence"/>
</dbReference>
<feature type="compositionally biased region" description="Polar residues" evidence="1">
    <location>
        <begin position="176"/>
        <end position="185"/>
    </location>
</feature>
<organism evidence="2 3">
    <name type="scientific">Leptidea sinapis</name>
    <dbReference type="NCBI Taxonomy" id="189913"/>
    <lineage>
        <taxon>Eukaryota</taxon>
        <taxon>Metazoa</taxon>
        <taxon>Ecdysozoa</taxon>
        <taxon>Arthropoda</taxon>
        <taxon>Hexapoda</taxon>
        <taxon>Insecta</taxon>
        <taxon>Pterygota</taxon>
        <taxon>Neoptera</taxon>
        <taxon>Endopterygota</taxon>
        <taxon>Lepidoptera</taxon>
        <taxon>Glossata</taxon>
        <taxon>Ditrysia</taxon>
        <taxon>Papilionoidea</taxon>
        <taxon>Pieridae</taxon>
        <taxon>Dismorphiinae</taxon>
        <taxon>Leptidea</taxon>
    </lineage>
</organism>
<name>A0A5E4R7K1_9NEOP</name>
<evidence type="ECO:0000256" key="1">
    <source>
        <dbReference type="SAM" id="MobiDB-lite"/>
    </source>
</evidence>
<keyword evidence="3" id="KW-1185">Reference proteome</keyword>
<feature type="region of interest" description="Disordered" evidence="1">
    <location>
        <begin position="160"/>
        <end position="185"/>
    </location>
</feature>